<dbReference type="CDD" id="cd03313">
    <property type="entry name" value="enolase"/>
    <property type="match status" value="1"/>
</dbReference>
<feature type="domain" description="Enolase C-terminal TIM barrel" evidence="13">
    <location>
        <begin position="144"/>
        <end position="418"/>
    </location>
</feature>
<dbReference type="GO" id="GO:0005576">
    <property type="term" value="C:extracellular region"/>
    <property type="evidence" value="ECO:0007669"/>
    <property type="project" value="UniProtKB-SubCell"/>
</dbReference>
<feature type="domain" description="Enolase N-terminal" evidence="14">
    <location>
        <begin position="4"/>
        <end position="134"/>
    </location>
</feature>
<dbReference type="PIRSF" id="PIRSF001400">
    <property type="entry name" value="Enolase"/>
    <property type="match status" value="1"/>
</dbReference>
<proteinExistence type="inferred from homology"/>
<keyword evidence="9" id="KW-0963">Cytoplasm</keyword>
<evidence type="ECO:0000256" key="11">
    <source>
        <dbReference type="PIRSR" id="PIRSR001400-2"/>
    </source>
</evidence>
<dbReference type="EC" id="4.2.1.11" evidence="3 9"/>
<evidence type="ECO:0000256" key="12">
    <source>
        <dbReference type="PIRSR" id="PIRSR001400-3"/>
    </source>
</evidence>
<evidence type="ECO:0000256" key="2">
    <source>
        <dbReference type="ARBA" id="ARBA00009604"/>
    </source>
</evidence>
<dbReference type="HAMAP" id="MF_00318">
    <property type="entry name" value="Enolase"/>
    <property type="match status" value="1"/>
</dbReference>
<evidence type="ECO:0000313" key="15">
    <source>
        <dbReference type="EMBL" id="KKU60774.1"/>
    </source>
</evidence>
<dbReference type="GO" id="GO:0006096">
    <property type="term" value="P:glycolytic process"/>
    <property type="evidence" value="ECO:0007669"/>
    <property type="project" value="UniProtKB-UniRule"/>
</dbReference>
<dbReference type="SMART" id="SM01193">
    <property type="entry name" value="Enolase_N"/>
    <property type="match status" value="1"/>
</dbReference>
<feature type="binding site" evidence="9">
    <location>
        <position position="168"/>
    </location>
    <ligand>
        <name>(2R)-2-phosphoglycerate</name>
        <dbReference type="ChEBI" id="CHEBI:58289"/>
    </ligand>
</feature>
<feature type="binding site" evidence="11">
    <location>
        <position position="317"/>
    </location>
    <ligand>
        <name>substrate</name>
    </ligand>
</feature>
<dbReference type="GO" id="GO:0009986">
    <property type="term" value="C:cell surface"/>
    <property type="evidence" value="ECO:0007669"/>
    <property type="project" value="UniProtKB-SubCell"/>
</dbReference>
<feature type="binding site" evidence="9 12">
    <location>
        <position position="247"/>
    </location>
    <ligand>
        <name>Mg(2+)</name>
        <dbReference type="ChEBI" id="CHEBI:18420"/>
    </ligand>
</feature>
<reference evidence="15 16" key="1">
    <citation type="journal article" date="2015" name="Nature">
        <title>rRNA introns, odd ribosomes, and small enigmatic genomes across a large radiation of phyla.</title>
        <authorList>
            <person name="Brown C.T."/>
            <person name="Hug L.A."/>
            <person name="Thomas B.C."/>
            <person name="Sharon I."/>
            <person name="Castelle C.J."/>
            <person name="Singh A."/>
            <person name="Wilkins M.J."/>
            <person name="Williams K.H."/>
            <person name="Banfield J.F."/>
        </authorList>
    </citation>
    <scope>NUCLEOTIDE SEQUENCE [LARGE SCALE GENOMIC DNA]</scope>
</reference>
<evidence type="ECO:0000256" key="4">
    <source>
        <dbReference type="ARBA" id="ARBA00017068"/>
    </source>
</evidence>
<feature type="binding site" evidence="11">
    <location>
        <position position="393"/>
    </location>
    <ligand>
        <name>substrate</name>
    </ligand>
</feature>
<evidence type="ECO:0000313" key="16">
    <source>
        <dbReference type="Proteomes" id="UP000033860"/>
    </source>
</evidence>
<dbReference type="AlphaFoldDB" id="A0A0G1RTY8"/>
<dbReference type="Pfam" id="PF00113">
    <property type="entry name" value="Enolase_C"/>
    <property type="match status" value="1"/>
</dbReference>
<evidence type="ECO:0000256" key="9">
    <source>
        <dbReference type="HAMAP-Rule" id="MF_00318"/>
    </source>
</evidence>
<dbReference type="EMBL" id="LCNT01000007">
    <property type="protein sequence ID" value="KKU60774.1"/>
    <property type="molecule type" value="Genomic_DNA"/>
</dbReference>
<dbReference type="Gene3D" id="3.30.390.10">
    <property type="entry name" value="Enolase-like, N-terminal domain"/>
    <property type="match status" value="1"/>
</dbReference>
<accession>A0A0G1RTY8</accession>
<comment type="function">
    <text evidence="9">Catalyzes the reversible conversion of 2-phosphoglycerate (2-PG) into phosphoenolpyruvate (PEP). It is essential for the degradation of carbohydrates via glycolysis.</text>
</comment>
<evidence type="ECO:0000259" key="13">
    <source>
        <dbReference type="SMART" id="SM01192"/>
    </source>
</evidence>
<dbReference type="PANTHER" id="PTHR11902">
    <property type="entry name" value="ENOLASE"/>
    <property type="match status" value="1"/>
</dbReference>
<dbReference type="PRINTS" id="PR00148">
    <property type="entry name" value="ENOLASE"/>
</dbReference>
<sequence length="420" mass="45889">MSKIANVFSREILDSRGYPTVETTVVLSTGHHGTASVPSSAASGKYEAVEIRDHDLGRFNGYGVLTAVANVNQKIAPAVKNLDVTSQTKLDQRLIDLDGTANKALLGGNAILSVSLAGLKAAASFFNLPLYRYIFQKYRLTPKLAKLPSPTFNIINGGAHGAGNLDFQEFHIIPSVRFPYHTALQIGEEIYQALKHTLKNRDAIHSVGDEGGFAPNLFTNMDALEVMMEAIDSTAYKFAQDVFLGLDVAATFFYQNGHYQIKDRAQPFSGGELIDYYSQLNRQYRLFSLEDALAPDDWDGWAKLTNDLAEDTLIVGDDLLSTNAHRVKKAIETHACNAILVKPNQAGTVSETISVIKLAKTAGWKIIASHRSGETNDTFIADFAVGIGADYTKFGAPARGERVAKYNRLLAIESEINLIK</sequence>
<feature type="active site" description="Proton donor" evidence="9 10">
    <location>
        <position position="210"/>
    </location>
</feature>
<dbReference type="InterPro" id="IPR020811">
    <property type="entry name" value="Enolase_N"/>
</dbReference>
<comment type="caution">
    <text evidence="15">The sequence shown here is derived from an EMBL/GenBank/DDBJ whole genome shotgun (WGS) entry which is preliminary data.</text>
</comment>
<dbReference type="SMART" id="SM01192">
    <property type="entry name" value="Enolase_C"/>
    <property type="match status" value="1"/>
</dbReference>
<feature type="binding site" evidence="9">
    <location>
        <position position="372"/>
    </location>
    <ligand>
        <name>(2R)-2-phosphoglycerate</name>
        <dbReference type="ChEBI" id="CHEBI:58289"/>
    </ligand>
</feature>
<dbReference type="Gene3D" id="3.20.20.120">
    <property type="entry name" value="Enolase-like C-terminal domain"/>
    <property type="match status" value="1"/>
</dbReference>
<keyword evidence="8 9" id="KW-0456">Lyase</keyword>
<dbReference type="SUPFAM" id="SSF51604">
    <property type="entry name" value="Enolase C-terminal domain-like"/>
    <property type="match status" value="1"/>
</dbReference>
<feature type="binding site" evidence="9 12">
    <location>
        <position position="290"/>
    </location>
    <ligand>
        <name>Mg(2+)</name>
        <dbReference type="ChEBI" id="CHEBI:18420"/>
    </ligand>
</feature>
<feature type="binding site" evidence="11">
    <location>
        <position position="160"/>
    </location>
    <ligand>
        <name>substrate</name>
    </ligand>
</feature>
<dbReference type="PATRIC" id="fig|1618371.3.peg.977"/>
<dbReference type="SUPFAM" id="SSF54826">
    <property type="entry name" value="Enolase N-terminal domain-like"/>
    <property type="match status" value="1"/>
</dbReference>
<dbReference type="UniPathway" id="UPA00109">
    <property type="reaction ID" value="UER00187"/>
</dbReference>
<dbReference type="SFLD" id="SFLDG00178">
    <property type="entry name" value="enolase"/>
    <property type="match status" value="1"/>
</dbReference>
<dbReference type="InterPro" id="IPR029017">
    <property type="entry name" value="Enolase-like_N"/>
</dbReference>
<dbReference type="InterPro" id="IPR020810">
    <property type="entry name" value="Enolase_C"/>
</dbReference>
<feature type="binding site" evidence="11">
    <location>
        <position position="290"/>
    </location>
    <ligand>
        <name>substrate</name>
    </ligand>
</feature>
<comment type="cofactor">
    <cofactor evidence="12">
        <name>Mg(2+)</name>
        <dbReference type="ChEBI" id="CHEBI:18420"/>
    </cofactor>
    <text evidence="12">Mg(2+) is required for catalysis and for stabilizing the dimer.</text>
</comment>
<dbReference type="GO" id="GO:0000015">
    <property type="term" value="C:phosphopyruvate hydratase complex"/>
    <property type="evidence" value="ECO:0007669"/>
    <property type="project" value="InterPro"/>
</dbReference>
<comment type="subcellular location">
    <subcellularLocation>
        <location evidence="9">Cytoplasm</location>
    </subcellularLocation>
    <subcellularLocation>
        <location evidence="9">Secreted</location>
    </subcellularLocation>
    <subcellularLocation>
        <location evidence="9">Cell surface</location>
    </subcellularLocation>
    <text evidence="9">Fractions of enolase are present in both the cytoplasm and on the cell surface.</text>
</comment>
<feature type="binding site" evidence="9">
    <location>
        <position position="393"/>
    </location>
    <ligand>
        <name>(2R)-2-phosphoglycerate</name>
        <dbReference type="ChEBI" id="CHEBI:58289"/>
    </ligand>
</feature>
<feature type="binding site" evidence="9 12">
    <location>
        <position position="317"/>
    </location>
    <ligand>
        <name>Mg(2+)</name>
        <dbReference type="ChEBI" id="CHEBI:18420"/>
    </ligand>
</feature>
<feature type="binding site" evidence="11">
    <location>
        <position position="169"/>
    </location>
    <ligand>
        <name>substrate</name>
    </ligand>
</feature>
<dbReference type="Pfam" id="PF03952">
    <property type="entry name" value="Enolase_N"/>
    <property type="match status" value="1"/>
</dbReference>
<keyword evidence="7 9" id="KW-0324">Glycolysis</keyword>
<feature type="binding site" evidence="9">
    <location>
        <position position="371"/>
    </location>
    <ligand>
        <name>(2R)-2-phosphoglycerate</name>
        <dbReference type="ChEBI" id="CHEBI:58289"/>
    </ligand>
</feature>
<dbReference type="PANTHER" id="PTHR11902:SF1">
    <property type="entry name" value="ENOLASE"/>
    <property type="match status" value="1"/>
</dbReference>
<dbReference type="InterPro" id="IPR000941">
    <property type="entry name" value="Enolase"/>
</dbReference>
<comment type="pathway">
    <text evidence="1 9">Carbohydrate degradation; glycolysis; pyruvate from D-glyceraldehyde 3-phosphate: step 4/5.</text>
</comment>
<evidence type="ECO:0000259" key="14">
    <source>
        <dbReference type="SMART" id="SM01193"/>
    </source>
</evidence>
<protein>
    <recommendedName>
        <fullName evidence="4 9">Enolase</fullName>
        <ecNumber evidence="3 9">4.2.1.11</ecNumber>
    </recommendedName>
    <alternativeName>
        <fullName evidence="9">2-phospho-D-glycerate hydro-lyase</fullName>
    </alternativeName>
    <alternativeName>
        <fullName evidence="9">2-phosphoglycerate dehydratase</fullName>
    </alternativeName>
</protein>
<comment type="catalytic activity">
    <reaction evidence="9">
        <text>(2R)-2-phosphoglycerate = phosphoenolpyruvate + H2O</text>
        <dbReference type="Rhea" id="RHEA:10164"/>
        <dbReference type="ChEBI" id="CHEBI:15377"/>
        <dbReference type="ChEBI" id="CHEBI:58289"/>
        <dbReference type="ChEBI" id="CHEBI:58702"/>
        <dbReference type="EC" id="4.2.1.11"/>
    </reaction>
</comment>
<evidence type="ECO:0000256" key="8">
    <source>
        <dbReference type="ARBA" id="ARBA00023239"/>
    </source>
</evidence>
<comment type="cofactor">
    <cofactor evidence="9">
        <name>Mg(2+)</name>
        <dbReference type="ChEBI" id="CHEBI:18420"/>
    </cofactor>
    <text evidence="9">Binds a second Mg(2+) ion via substrate during catalysis.</text>
</comment>
<evidence type="ECO:0000256" key="1">
    <source>
        <dbReference type="ARBA" id="ARBA00005031"/>
    </source>
</evidence>
<name>A0A0G1RTY8_9BACT</name>
<dbReference type="GO" id="GO:0000287">
    <property type="term" value="F:magnesium ion binding"/>
    <property type="evidence" value="ECO:0007669"/>
    <property type="project" value="UniProtKB-UniRule"/>
</dbReference>
<feature type="active site" description="Proton acceptor" evidence="9 10">
    <location>
        <position position="342"/>
    </location>
</feature>
<keyword evidence="5 9" id="KW-0964">Secreted</keyword>
<keyword evidence="9 12" id="KW-0479">Metal-binding</keyword>
<comment type="similarity">
    <text evidence="2 9">Belongs to the enolase family.</text>
</comment>
<dbReference type="Proteomes" id="UP000033860">
    <property type="component" value="Unassembled WGS sequence"/>
</dbReference>
<organism evidence="15 16">
    <name type="scientific">Candidatus Beckwithbacteria bacterium GW2011_GWB1_47_15</name>
    <dbReference type="NCBI Taxonomy" id="1618371"/>
    <lineage>
        <taxon>Bacteria</taxon>
        <taxon>Candidatus Beckwithiibacteriota</taxon>
    </lineage>
</organism>
<evidence type="ECO:0000256" key="7">
    <source>
        <dbReference type="ARBA" id="ARBA00023152"/>
    </source>
</evidence>
<dbReference type="InterPro" id="IPR036849">
    <property type="entry name" value="Enolase-like_C_sf"/>
</dbReference>
<dbReference type="GO" id="GO:0004634">
    <property type="term" value="F:phosphopyruvate hydratase activity"/>
    <property type="evidence" value="ECO:0007669"/>
    <property type="project" value="UniProtKB-UniRule"/>
</dbReference>
<dbReference type="SFLD" id="SFLDS00001">
    <property type="entry name" value="Enolase"/>
    <property type="match status" value="1"/>
</dbReference>
<dbReference type="NCBIfam" id="TIGR01060">
    <property type="entry name" value="eno"/>
    <property type="match status" value="1"/>
</dbReference>
<evidence type="ECO:0000256" key="3">
    <source>
        <dbReference type="ARBA" id="ARBA00012058"/>
    </source>
</evidence>
<evidence type="ECO:0000256" key="10">
    <source>
        <dbReference type="PIRSR" id="PIRSR001400-1"/>
    </source>
</evidence>
<feature type="binding site" evidence="11">
    <location>
        <begin position="369"/>
        <end position="372"/>
    </location>
    <ligand>
        <name>substrate</name>
    </ligand>
</feature>
<feature type="binding site" evidence="9">
    <location>
        <position position="342"/>
    </location>
    <ligand>
        <name>(2R)-2-phosphoglycerate</name>
        <dbReference type="ChEBI" id="CHEBI:58289"/>
    </ligand>
</feature>
<evidence type="ECO:0000256" key="6">
    <source>
        <dbReference type="ARBA" id="ARBA00022842"/>
    </source>
</evidence>
<keyword evidence="6 9" id="KW-0460">Magnesium</keyword>
<evidence type="ECO:0000256" key="5">
    <source>
        <dbReference type="ARBA" id="ARBA00022525"/>
    </source>
</evidence>
<gene>
    <name evidence="9" type="primary">eno</name>
    <name evidence="15" type="ORF">UX85_C0007G0061</name>
</gene>